<evidence type="ECO:0000256" key="2">
    <source>
        <dbReference type="ARBA" id="ARBA00022448"/>
    </source>
</evidence>
<dbReference type="SMART" id="SM00062">
    <property type="entry name" value="PBPb"/>
    <property type="match status" value="1"/>
</dbReference>
<dbReference type="RefSeq" id="WP_377176996.1">
    <property type="nucleotide sequence ID" value="NZ_JBHTMY010000002.1"/>
</dbReference>
<dbReference type="SUPFAM" id="SSF81324">
    <property type="entry name" value="Voltage-gated potassium channels"/>
    <property type="match status" value="1"/>
</dbReference>
<evidence type="ECO:0000256" key="10">
    <source>
        <dbReference type="SAM" id="Phobius"/>
    </source>
</evidence>
<feature type="transmembrane region" description="Helical" evidence="10">
    <location>
        <begin position="104"/>
        <end position="124"/>
    </location>
</feature>
<keyword evidence="11" id="KW-0732">Signal</keyword>
<feature type="domain" description="Solute-binding protein family 3/N-terminal" evidence="12">
    <location>
        <begin position="31"/>
        <end position="362"/>
    </location>
</feature>
<feature type="chain" id="PRO_5046204346" evidence="11">
    <location>
        <begin position="21"/>
        <end position="362"/>
    </location>
</feature>
<name>A0ABW3Y3E5_9FLAO</name>
<dbReference type="Pfam" id="PF00060">
    <property type="entry name" value="Lig_chan"/>
    <property type="match status" value="1"/>
</dbReference>
<feature type="transmembrane region" description="Helical" evidence="10">
    <location>
        <begin position="206"/>
        <end position="226"/>
    </location>
</feature>
<dbReference type="InterPro" id="IPR015683">
    <property type="entry name" value="Ionotropic_Glu_rcpt"/>
</dbReference>
<dbReference type="Gene3D" id="1.10.287.70">
    <property type="match status" value="1"/>
</dbReference>
<evidence type="ECO:0000256" key="9">
    <source>
        <dbReference type="ARBA" id="ARBA00023303"/>
    </source>
</evidence>
<keyword evidence="3 10" id="KW-0812">Transmembrane</keyword>
<dbReference type="SUPFAM" id="SSF53850">
    <property type="entry name" value="Periplasmic binding protein-like II"/>
    <property type="match status" value="1"/>
</dbReference>
<evidence type="ECO:0000256" key="8">
    <source>
        <dbReference type="ARBA" id="ARBA00023180"/>
    </source>
</evidence>
<keyword evidence="5" id="KW-0406">Ion transport</keyword>
<keyword evidence="4 10" id="KW-1133">Transmembrane helix</keyword>
<keyword evidence="6 10" id="KW-0472">Membrane</keyword>
<dbReference type="EMBL" id="JBHTMY010000002">
    <property type="protein sequence ID" value="MFD1315073.1"/>
    <property type="molecule type" value="Genomic_DNA"/>
</dbReference>
<keyword evidence="8" id="KW-0325">Glycoprotein</keyword>
<evidence type="ECO:0000256" key="4">
    <source>
        <dbReference type="ARBA" id="ARBA00022989"/>
    </source>
</evidence>
<proteinExistence type="predicted"/>
<comment type="subcellular location">
    <subcellularLocation>
        <location evidence="1">Membrane</location>
        <topology evidence="1">Multi-pass membrane protein</topology>
    </subcellularLocation>
</comment>
<dbReference type="InterPro" id="IPR001638">
    <property type="entry name" value="Solute-binding_3/MltF_N"/>
</dbReference>
<organism evidence="13 14">
    <name type="scientific">Namhaeicola litoreus</name>
    <dbReference type="NCBI Taxonomy" id="1052145"/>
    <lineage>
        <taxon>Bacteria</taxon>
        <taxon>Pseudomonadati</taxon>
        <taxon>Bacteroidota</taxon>
        <taxon>Flavobacteriia</taxon>
        <taxon>Flavobacteriales</taxon>
        <taxon>Flavobacteriaceae</taxon>
        <taxon>Namhaeicola</taxon>
    </lineage>
</organism>
<evidence type="ECO:0000256" key="3">
    <source>
        <dbReference type="ARBA" id="ARBA00022692"/>
    </source>
</evidence>
<accession>A0ABW3Y3E5</accession>
<evidence type="ECO:0000313" key="13">
    <source>
        <dbReference type="EMBL" id="MFD1315073.1"/>
    </source>
</evidence>
<comment type="caution">
    <text evidence="13">The sequence shown here is derived from an EMBL/GenBank/DDBJ whole genome shotgun (WGS) entry which is preliminary data.</text>
</comment>
<dbReference type="Gene3D" id="3.40.190.10">
    <property type="entry name" value="Periplasmic binding protein-like II"/>
    <property type="match status" value="2"/>
</dbReference>
<keyword evidence="2" id="KW-0813">Transport</keyword>
<reference evidence="14" key="1">
    <citation type="journal article" date="2019" name="Int. J. Syst. Evol. Microbiol.">
        <title>The Global Catalogue of Microorganisms (GCM) 10K type strain sequencing project: providing services to taxonomists for standard genome sequencing and annotation.</title>
        <authorList>
            <consortium name="The Broad Institute Genomics Platform"/>
            <consortium name="The Broad Institute Genome Sequencing Center for Infectious Disease"/>
            <person name="Wu L."/>
            <person name="Ma J."/>
        </authorList>
    </citation>
    <scope>NUCLEOTIDE SEQUENCE [LARGE SCALE GENOMIC DNA]</scope>
    <source>
        <strain evidence="14">CCUG 61485</strain>
    </source>
</reference>
<evidence type="ECO:0000256" key="7">
    <source>
        <dbReference type="ARBA" id="ARBA00023170"/>
    </source>
</evidence>
<keyword evidence="7" id="KW-0675">Receptor</keyword>
<keyword evidence="9" id="KW-0407">Ion channel</keyword>
<feature type="transmembrane region" description="Helical" evidence="10">
    <location>
        <begin position="136"/>
        <end position="162"/>
    </location>
</feature>
<dbReference type="PRINTS" id="PR00169">
    <property type="entry name" value="KCHANNEL"/>
</dbReference>
<evidence type="ECO:0000256" key="11">
    <source>
        <dbReference type="SAM" id="SignalP"/>
    </source>
</evidence>
<evidence type="ECO:0000259" key="12">
    <source>
        <dbReference type="SMART" id="SM00062"/>
    </source>
</evidence>
<evidence type="ECO:0000256" key="6">
    <source>
        <dbReference type="ARBA" id="ARBA00023136"/>
    </source>
</evidence>
<evidence type="ECO:0000313" key="14">
    <source>
        <dbReference type="Proteomes" id="UP001597201"/>
    </source>
</evidence>
<dbReference type="InterPro" id="IPR001320">
    <property type="entry name" value="Iontro_rcpt_C"/>
</dbReference>
<dbReference type="Proteomes" id="UP001597201">
    <property type="component" value="Unassembled WGS sequence"/>
</dbReference>
<dbReference type="PANTHER" id="PTHR18966">
    <property type="entry name" value="IONOTROPIC GLUTAMATE RECEPTOR"/>
    <property type="match status" value="1"/>
</dbReference>
<dbReference type="Pfam" id="PF00497">
    <property type="entry name" value="SBP_bac_3"/>
    <property type="match status" value="1"/>
</dbReference>
<protein>
    <submittedName>
        <fullName evidence="13">Transporter substrate-binding domain-containing protein</fullName>
    </submittedName>
</protein>
<evidence type="ECO:0000256" key="1">
    <source>
        <dbReference type="ARBA" id="ARBA00004141"/>
    </source>
</evidence>
<sequence length="362" mass="42219">MSAKNIFVFVFSLFLQFSFAQENFDLTEKDTIVIGYSINPPFIYKNNDKLVGLSYWMWEELIKEETTIYKYRELPLDSLLNGLKKGTIDLVISPLTITSERNDYIMFTYPYYISNSTFMVHAITNKERFLTILSSVFSWSFFKILLTLFLLLFVFGVLVWYFERKKNSEEFSSDSRGIWHGLWWSAVTMTTVGYGDKSPKTVGGRVIGLIWMFAGLILISSVTASITSSLTVDKLTYTVDDIHNFRKKNIGTVNNSATETWLTNHFFSNVKTYESFEELIHGFRENEIDMVAYDEPLLQFTVQNEPNENWTILNISFNESMYGFGASKQLPLKRRDEVNEKLLHLKETDKWNQLLVEYDLDK</sequence>
<gene>
    <name evidence="13" type="ORF">ACFQ39_05550</name>
</gene>
<keyword evidence="14" id="KW-1185">Reference proteome</keyword>
<feature type="signal peptide" evidence="11">
    <location>
        <begin position="1"/>
        <end position="20"/>
    </location>
</feature>
<evidence type="ECO:0000256" key="5">
    <source>
        <dbReference type="ARBA" id="ARBA00023065"/>
    </source>
</evidence>